<name>A0A840ETT4_9FLAO</name>
<evidence type="ECO:0000313" key="3">
    <source>
        <dbReference type="EMBL" id="MBB4118307.1"/>
    </source>
</evidence>
<dbReference type="Proteomes" id="UP000553034">
    <property type="component" value="Unassembled WGS sequence"/>
</dbReference>
<dbReference type="Pfam" id="PF13584">
    <property type="entry name" value="BatD"/>
    <property type="match status" value="2"/>
</dbReference>
<gene>
    <name evidence="3" type="ORF">GGR32_000581</name>
</gene>
<evidence type="ECO:0000313" key="4">
    <source>
        <dbReference type="Proteomes" id="UP000553034"/>
    </source>
</evidence>
<evidence type="ECO:0000256" key="1">
    <source>
        <dbReference type="SAM" id="Phobius"/>
    </source>
</evidence>
<protein>
    <recommendedName>
        <fullName evidence="5">Protein BatD</fullName>
    </recommendedName>
</protein>
<dbReference type="AlphaFoldDB" id="A0A840ETT4"/>
<sequence length="590" mass="65806">MKTKLLSILFLLLASFTFAQEVGFTAKTNREKLGINERLRIDFTMTENGDNFNPPDFRGFSVVAGPSQSIRNSWVNGKRSFEKTYTYYLKPNARGNFTIGQATVEIKGELYKTTPIPINVTAAVSTPTDGDNQEILSDTDIHLIAKVSKTKPYLNEGILVEYVLYVSPKVEISNYNIIDSPKFADFWSQEINIKSLNFINSTYNGEPYRKVVLQKSVLYPQKTGKLKIEPLAISLGVGVPSNRRDIFGRRLYETIDKTVAASERTIDVQPLPEKDKPANFTGAVGSFDFSVTASRTSLDATESLQAKVRVSGKGNFKLFEIPRLKTPASLEVYEPEHLENVNTNERGMYGNITNAYTIVPQQKGKYPIQPISFSYFDVNSKTYKTLTSKEILITVENGPLASSTPQYTGEENNTSVQKQPVVSAGKQFKYIKLDGNLSDKKEEAFLGSYTYWGLMLLSLGSIPILFMLRKKAAVKTPESVNASKKADKLAKKYLSAAKKNLGDSQAFYIALEKALHNYLKAKLSLSTAEMSKEKIEGLLEEKGVDTITIQQFIKLLKSCEFARYAPTSSTAIQEDYSAAVQVITKLDKEI</sequence>
<keyword evidence="4" id="KW-1185">Reference proteome</keyword>
<dbReference type="InterPro" id="IPR025738">
    <property type="entry name" value="BatD"/>
</dbReference>
<comment type="caution">
    <text evidence="3">The sequence shown here is derived from an EMBL/GenBank/DDBJ whole genome shotgun (WGS) entry which is preliminary data.</text>
</comment>
<feature type="transmembrane region" description="Helical" evidence="1">
    <location>
        <begin position="449"/>
        <end position="468"/>
    </location>
</feature>
<evidence type="ECO:0008006" key="5">
    <source>
        <dbReference type="Google" id="ProtNLM"/>
    </source>
</evidence>
<keyword evidence="1" id="KW-0472">Membrane</keyword>
<keyword evidence="1" id="KW-0812">Transmembrane</keyword>
<dbReference type="PANTHER" id="PTHR40940:SF2">
    <property type="entry name" value="BATD"/>
    <property type="match status" value="1"/>
</dbReference>
<keyword evidence="1" id="KW-1133">Transmembrane helix</keyword>
<feature type="signal peptide" evidence="2">
    <location>
        <begin position="1"/>
        <end position="19"/>
    </location>
</feature>
<feature type="chain" id="PRO_5032503063" description="Protein BatD" evidence="2">
    <location>
        <begin position="20"/>
        <end position="590"/>
    </location>
</feature>
<accession>A0A840ETT4</accession>
<keyword evidence="2" id="KW-0732">Signal</keyword>
<dbReference type="RefSeq" id="WP_183476175.1">
    <property type="nucleotide sequence ID" value="NZ_JACIFO010000002.1"/>
</dbReference>
<organism evidence="3 4">
    <name type="scientific">Mesonia hippocampi</name>
    <dbReference type="NCBI Taxonomy" id="1628250"/>
    <lineage>
        <taxon>Bacteria</taxon>
        <taxon>Pseudomonadati</taxon>
        <taxon>Bacteroidota</taxon>
        <taxon>Flavobacteriia</taxon>
        <taxon>Flavobacteriales</taxon>
        <taxon>Flavobacteriaceae</taxon>
        <taxon>Mesonia</taxon>
    </lineage>
</organism>
<evidence type="ECO:0000256" key="2">
    <source>
        <dbReference type="SAM" id="SignalP"/>
    </source>
</evidence>
<dbReference type="EMBL" id="JACIFO010000002">
    <property type="protein sequence ID" value="MBB4118307.1"/>
    <property type="molecule type" value="Genomic_DNA"/>
</dbReference>
<reference evidence="3 4" key="1">
    <citation type="submission" date="2020-08" db="EMBL/GenBank/DDBJ databases">
        <title>Genomic Encyclopedia of Type Strains, Phase IV (KMG-IV): sequencing the most valuable type-strain genomes for metagenomic binning, comparative biology and taxonomic classification.</title>
        <authorList>
            <person name="Goeker M."/>
        </authorList>
    </citation>
    <scope>NUCLEOTIDE SEQUENCE [LARGE SCALE GENOMIC DNA]</scope>
    <source>
        <strain evidence="3 4">DSM 29568</strain>
    </source>
</reference>
<dbReference type="PANTHER" id="PTHR40940">
    <property type="entry name" value="PROTEIN BATD-RELATED"/>
    <property type="match status" value="1"/>
</dbReference>
<proteinExistence type="predicted"/>